<dbReference type="STRING" id="454171.CP488_00789"/>
<dbReference type="OrthoDB" id="9788869at2"/>
<gene>
    <name evidence="4" type="ORF">CCALI_00368</name>
</gene>
<protein>
    <submittedName>
        <fullName evidence="4">Predicted amino acid aldolase or racemase</fullName>
    </submittedName>
</protein>
<dbReference type="SUPFAM" id="SSF51419">
    <property type="entry name" value="PLP-binding barrel"/>
    <property type="match status" value="1"/>
</dbReference>
<dbReference type="eggNOG" id="COG3616">
    <property type="taxonomic scope" value="Bacteria"/>
</dbReference>
<dbReference type="EMBL" id="HF951689">
    <property type="protein sequence ID" value="CCW34205.1"/>
    <property type="molecule type" value="Genomic_DNA"/>
</dbReference>
<dbReference type="InterPro" id="IPR042208">
    <property type="entry name" value="D-ser_dehydrat-like_sf"/>
</dbReference>
<dbReference type="Gene3D" id="2.40.37.20">
    <property type="entry name" value="D-serine dehydratase-like domain"/>
    <property type="match status" value="1"/>
</dbReference>
<dbReference type="InParanoid" id="S0ET35"/>
<name>S0ET35_CHTCT</name>
<dbReference type="PATRIC" id="fig|1303518.3.peg.375"/>
<dbReference type="Proteomes" id="UP000014227">
    <property type="component" value="Chromosome I"/>
</dbReference>
<reference evidence="5" key="1">
    <citation type="submission" date="2013-03" db="EMBL/GenBank/DDBJ databases">
        <title>Genome sequence of Chthonomonas calidirosea, the first sequenced genome from the Armatimonadetes phylum (formally candidate division OP10).</title>
        <authorList>
            <person name="Lee K.C.Y."/>
            <person name="Morgan X.C."/>
            <person name="Dunfield P.F."/>
            <person name="Tamas I."/>
            <person name="Houghton K.M."/>
            <person name="Vyssotski M."/>
            <person name="Ryan J.L.J."/>
            <person name="Lagutin K."/>
            <person name="McDonald I.R."/>
            <person name="Stott M.B."/>
        </authorList>
    </citation>
    <scope>NUCLEOTIDE SEQUENCE [LARGE SCALE GENOMIC DNA]</scope>
    <source>
        <strain evidence="5">DSM 23976 / ICMP 18418 / T49</strain>
    </source>
</reference>
<proteinExistence type="inferred from homology"/>
<dbReference type="GO" id="GO:0008721">
    <property type="term" value="F:D-serine ammonia-lyase activity"/>
    <property type="evidence" value="ECO:0007669"/>
    <property type="project" value="TreeGrafter"/>
</dbReference>
<dbReference type="InterPro" id="IPR001608">
    <property type="entry name" value="Ala_racemase_N"/>
</dbReference>
<sequence length="362" mass="39422">MKYHALDTPALLVDRDRLEANLHNMAELTRCHGKMLRPHAKTHKTPEIAQMQLAAGAVGLTVAKLGEAEVFAEAGCTDIFIANQIVGEQKLERLVRLARQCTLRVGVDSLEVAVPLSEAARRAGVRVGVRLEVDTGLHRAGVRTKEEAIALAHALAKLPNLELDGIFTYEGHLYQANSDQERAIAIARMSETLADLRESLVRQGFAISVTSVGSTPGARFTAPVPGLDELRCGVYVFNDRMQVARGAPKESCALTVLTTVISVRPDGRVIVDAGTKALASDKPFADQTMGEVLEDTSLRFVAASEEHGHLQAEGGTRLRVGDKVRIVPNHACTCVNLHERMYVVKGEEVEDVWEIRARGKFL</sequence>
<dbReference type="SMART" id="SM01119">
    <property type="entry name" value="D-ser_dehydrat"/>
    <property type="match status" value="1"/>
</dbReference>
<comment type="similarity">
    <text evidence="1">Belongs to the DSD1 family.</text>
</comment>
<dbReference type="Pfam" id="PF01168">
    <property type="entry name" value="Ala_racemase_N"/>
    <property type="match status" value="1"/>
</dbReference>
<dbReference type="HOGENOM" id="CLU_031639_2_1_0"/>
<dbReference type="Gene3D" id="3.20.20.10">
    <property type="entry name" value="Alanine racemase"/>
    <property type="match status" value="1"/>
</dbReference>
<evidence type="ECO:0000256" key="2">
    <source>
        <dbReference type="ARBA" id="ARBA00023239"/>
    </source>
</evidence>
<keyword evidence="5" id="KW-1185">Reference proteome</keyword>
<dbReference type="PANTHER" id="PTHR28004:SF2">
    <property type="entry name" value="D-SERINE DEHYDRATASE"/>
    <property type="match status" value="1"/>
</dbReference>
<organism evidence="4 5">
    <name type="scientific">Chthonomonas calidirosea (strain DSM 23976 / ICMP 18418 / T49)</name>
    <dbReference type="NCBI Taxonomy" id="1303518"/>
    <lineage>
        <taxon>Bacteria</taxon>
        <taxon>Bacillati</taxon>
        <taxon>Armatimonadota</taxon>
        <taxon>Chthonomonadia</taxon>
        <taxon>Chthonomonadales</taxon>
        <taxon>Chthonomonadaceae</taxon>
        <taxon>Chthonomonas</taxon>
    </lineage>
</organism>
<keyword evidence="2" id="KW-0456">Lyase</keyword>
<accession>S0ET35</accession>
<dbReference type="AlphaFoldDB" id="S0ET35"/>
<dbReference type="InterPro" id="IPR051466">
    <property type="entry name" value="D-amino_acid_metab_enzyme"/>
</dbReference>
<evidence type="ECO:0000313" key="4">
    <source>
        <dbReference type="EMBL" id="CCW34205.1"/>
    </source>
</evidence>
<feature type="domain" description="D-serine dehydratase-like" evidence="3">
    <location>
        <begin position="253"/>
        <end position="345"/>
    </location>
</feature>
<evidence type="ECO:0000313" key="5">
    <source>
        <dbReference type="Proteomes" id="UP000014227"/>
    </source>
</evidence>
<dbReference type="InterPro" id="IPR026956">
    <property type="entry name" value="D-ser_dehydrat-like_dom"/>
</dbReference>
<dbReference type="GO" id="GO:0036088">
    <property type="term" value="P:D-serine catabolic process"/>
    <property type="evidence" value="ECO:0007669"/>
    <property type="project" value="TreeGrafter"/>
</dbReference>
<evidence type="ECO:0000256" key="1">
    <source>
        <dbReference type="ARBA" id="ARBA00005323"/>
    </source>
</evidence>
<dbReference type="KEGG" id="ccz:CCALI_00368"/>
<dbReference type="InterPro" id="IPR029066">
    <property type="entry name" value="PLP-binding_barrel"/>
</dbReference>
<dbReference type="PANTHER" id="PTHR28004">
    <property type="entry name" value="ZGC:162816-RELATED"/>
    <property type="match status" value="1"/>
</dbReference>
<evidence type="ECO:0000259" key="3">
    <source>
        <dbReference type="SMART" id="SM01119"/>
    </source>
</evidence>
<dbReference type="Pfam" id="PF14031">
    <property type="entry name" value="D-ser_dehydrat"/>
    <property type="match status" value="1"/>
</dbReference>
<dbReference type="RefSeq" id="WP_016481768.1">
    <property type="nucleotide sequence ID" value="NC_021487.1"/>
</dbReference>